<evidence type="ECO:0000313" key="2">
    <source>
        <dbReference type="EMBL" id="CAD2100299.1"/>
    </source>
</evidence>
<proteinExistence type="predicted"/>
<name>A0A6V7SMF8_PLAVN</name>
<accession>A0A6V7SMF8</accession>
<evidence type="ECO:0000256" key="1">
    <source>
        <dbReference type="SAM" id="MobiDB-lite"/>
    </source>
</evidence>
<dbReference type="Proteomes" id="UP000515550">
    <property type="component" value="Chromosome PVBDA_13"/>
</dbReference>
<reference evidence="2 3" key="1">
    <citation type="submission" date="2020-08" db="EMBL/GenBank/DDBJ databases">
        <authorList>
            <person name="Ramaprasad A."/>
        </authorList>
    </citation>
    <scope>NUCLEOTIDE SEQUENCE [LARGE SCALE GENOMIC DNA]</scope>
</reference>
<dbReference type="VEuPathDB" id="PlasmoDB:PVBDA_1302070"/>
<gene>
    <name evidence="2" type="ORF">PVBDA_1302070</name>
</gene>
<dbReference type="EMBL" id="LR865391">
    <property type="protein sequence ID" value="CAD2100299.1"/>
    <property type="molecule type" value="Genomic_DNA"/>
</dbReference>
<feature type="region of interest" description="Disordered" evidence="1">
    <location>
        <begin position="215"/>
        <end position="234"/>
    </location>
</feature>
<evidence type="ECO:0000313" key="3">
    <source>
        <dbReference type="Proteomes" id="UP000515550"/>
    </source>
</evidence>
<organism evidence="2 3">
    <name type="scientific">Plasmodium vinckei brucechwatti</name>
    <dbReference type="NCBI Taxonomy" id="119398"/>
    <lineage>
        <taxon>Eukaryota</taxon>
        <taxon>Sar</taxon>
        <taxon>Alveolata</taxon>
        <taxon>Apicomplexa</taxon>
        <taxon>Aconoidasida</taxon>
        <taxon>Haemosporida</taxon>
        <taxon>Plasmodiidae</taxon>
        <taxon>Plasmodium</taxon>
        <taxon>Plasmodium (Vinckeia)</taxon>
    </lineage>
</organism>
<sequence>MTSSYINEIKKKQKTYLSYLFSKFEKYSNEKFLNDLMNKSLNEIALYPFQDVNDNEVINDINVFINELTINAEYKKKRIFKHICETFLSDNFHIYNSKDRYELKYIILKVLFLISEKCKNDKLKEIDLIYDKYFSNNNDGKRKKESDITILNINEQKALNDINKFNIEENQKYLDELHNSYDDASQFNFSSSENDGNVDNKEGFYKCSNNYLNKENDESDYKNENVQSDEDNNFNTFNETEYNNFIGNYMKNKNELIYENVIKKISMCAYKYPHYENVKDKLRYASAHFGRNIHEMAEDEDSYCDDYHYSDDYCEDSPLRDYKPNYNKNKNIYKKNYGEKNEKFQNNSDESYDEYIFTNLKKKQNKNKFYLFTSKPKEQYFFNNINFFDEEIHNNIETEQNLIYETDIYNLHNIFINEDIQQKSEDSYFKQQTSSISNEDHNSIRNISLNEQAQAKMAQVHNINENLSLDKNADHIVKYKINSNDALLESGNQDKHCSQILIGENYINNRNTLIKGVKTAIKTPRVKKKNAFYVSEIFIIKEILMMLSFNCPIKFKGNFFTNFMDFLFDKPMDRNKIKDDFLFYIEIKKKVISNGNLGNTQQGKHRLSSDKQNNNISSEQIINSDIITYYAVISEMMKIKLYNIRRATFKNYIKNIKKISTKLFYIHIFFFLINKFRHFFFFLPCKLSNMFNYIIYIRENFSYKDGKKNFFPLLDQIYTNSNNNDQKGHNLNIYYQGNFMDCFVDSLKTIYNEWGSIVSILYNYHIILVLRQYNIMPIKDDQILDLLQKLNTIKILDYIKLKDFVNLKKKKKKSKKYTNNFPKREYIHPFSNNGNTMGKKNENYEKNWTDEEKKDTNKISKEDISNFRSLSLIHLSYLINKYLYIWNNLYNFLNYILSYLLYSININDYIYFNSIYDNAKKFCICYDIIVLYWRNNQIFVNKSMEKIFRFLLNNLNLYYSNHINDWIKRGKINDKYNEFFVYSQNKSLVQKYDHSMLFIKKQNDYVLCPEFFNSFIFFLISLGNNIHLYMKIKNEQNTIDYIDYYIKEEVNSAFHQKKKKKYNKNDYYSPALHRKDSCNCSNFDEDKTSTCDTYEDDIILFREQSDSHKKLHGNTLDYYYNLENIKKIQNNSLNILSKFLKISKNKNRGLPYFNKNVISLNISYDIFIKKYFQEQFFSFYKKSNRIFLHSIIKYSSLLEYFCCMRSIVFLEINDFISPFFEFIFKDVSSPIIDERKMNYTFRQCAINKIIMNSDKANNKNIYINNEEAPNYTCSYFMHKKFVLLHMKILLSMDNTYYINYFKKMHHNTIFNSQKHKKKSDNLRKKNIPNFFDYVNKIEDPAKQLRDHTDNNRINYMGNDNYDKNGNQLYEGQDQRNQNQLVAQQMNIASHTLLNINNGEIESNGNNNFFLNSKNRIITNECIQNEANQTNQENDDNNRKNNAYDLEDKICIRNELIKNFYKEDIIINVLKNIYFRLKENKMYNNNINVITNRNLMIETKGGPFINFLFDSNSLEKYSAILSFFLEIKKSLHILNLVHIFYKYLKTKRAEEALQFHNFHIIITALCILKYKVFFFLNTLYTYYQWILAFAWNNLLLNLYASKSLYHIKNNHELYLNFLLEAMLIPITTEHEELYNYYVNNDYKNNSEIYKQFEANFYNFSEANNQQNAFERGTHLSQNNNTNNMQNIGNKIFEENGNAYKGEKGFNNLHKKSLLNELFSNNILNILFIPTQIYEIMSQLSKYFNINFDLNFDNSYDNFECERDEENDEFENDDDEDEEIDKVKKNIINENYNEKSVNNLNNENNLKYTEKEQGLFYIKNNIKSLLNIFEIHYAEFMMKLNIISFNIEENSFFGPNKNSKLFNHIIRMDKNILKKISILEYMLSFRSFSNDPTHCLP</sequence>
<protein>
    <submittedName>
        <fullName evidence="2">Uncharacterized protein</fullName>
    </submittedName>
</protein>